<evidence type="ECO:0000313" key="3">
    <source>
        <dbReference type="Proteomes" id="UP001642483"/>
    </source>
</evidence>
<feature type="chain" id="PRO_5047165889" evidence="1">
    <location>
        <begin position="20"/>
        <end position="190"/>
    </location>
</feature>
<accession>A0ABP0F510</accession>
<comment type="caution">
    <text evidence="2">The sequence shown here is derived from an EMBL/GenBank/DDBJ whole genome shotgun (WGS) entry which is preliminary data.</text>
</comment>
<reference evidence="2 3" key="1">
    <citation type="submission" date="2024-02" db="EMBL/GenBank/DDBJ databases">
        <authorList>
            <person name="Daric V."/>
            <person name="Darras S."/>
        </authorList>
    </citation>
    <scope>NUCLEOTIDE SEQUENCE [LARGE SCALE GENOMIC DNA]</scope>
</reference>
<organism evidence="2 3">
    <name type="scientific">Clavelina lepadiformis</name>
    <name type="common">Light-bulb sea squirt</name>
    <name type="synonym">Ascidia lepadiformis</name>
    <dbReference type="NCBI Taxonomy" id="159417"/>
    <lineage>
        <taxon>Eukaryota</taxon>
        <taxon>Metazoa</taxon>
        <taxon>Chordata</taxon>
        <taxon>Tunicata</taxon>
        <taxon>Ascidiacea</taxon>
        <taxon>Aplousobranchia</taxon>
        <taxon>Clavelinidae</taxon>
        <taxon>Clavelina</taxon>
    </lineage>
</organism>
<dbReference type="EMBL" id="CAWYQH010000002">
    <property type="protein sequence ID" value="CAK8673367.1"/>
    <property type="molecule type" value="Genomic_DNA"/>
</dbReference>
<feature type="signal peptide" evidence="1">
    <location>
        <begin position="1"/>
        <end position="19"/>
    </location>
</feature>
<gene>
    <name evidence="2" type="ORF">CVLEPA_LOCUS3163</name>
</gene>
<evidence type="ECO:0000313" key="2">
    <source>
        <dbReference type="EMBL" id="CAK8673367.1"/>
    </source>
</evidence>
<protein>
    <submittedName>
        <fullName evidence="2">Uncharacterized protein</fullName>
    </submittedName>
</protein>
<dbReference type="Gene3D" id="2.60.40.1900">
    <property type="entry name" value="Beta-microseminoprotein (PSP94) domain"/>
    <property type="match status" value="1"/>
</dbReference>
<evidence type="ECO:0000256" key="1">
    <source>
        <dbReference type="SAM" id="SignalP"/>
    </source>
</evidence>
<sequence length="190" mass="21850">MVHIVWIVFCLFAISIHEAFPFCFIDPSGCRDPDTNLDKEIGASWTTQDCMDCSCFPGPEEYLETCFEVDSSKESEHLIKAVQRYPIKVIISRIALLKTSESRKVILSSEEAQTFQCPPLPEEFLDKSEKLREVHYYITRKETSCCSKYGTPTNLHNDCESIWIQEDCRYDIVSRNSTSPCPHPFMMVGK</sequence>
<keyword evidence="3" id="KW-1185">Reference proteome</keyword>
<keyword evidence="1" id="KW-0732">Signal</keyword>
<proteinExistence type="predicted"/>
<name>A0ABP0F510_CLALP</name>
<dbReference type="Proteomes" id="UP001642483">
    <property type="component" value="Unassembled WGS sequence"/>
</dbReference>